<dbReference type="Proteomes" id="UP001239111">
    <property type="component" value="Chromosome 3"/>
</dbReference>
<keyword evidence="2" id="KW-1185">Reference proteome</keyword>
<reference evidence="1" key="1">
    <citation type="submission" date="2023-04" db="EMBL/GenBank/DDBJ databases">
        <title>A chromosome-level genome assembly of the parasitoid wasp Eretmocerus hayati.</title>
        <authorList>
            <person name="Zhong Y."/>
            <person name="Liu S."/>
            <person name="Liu Y."/>
        </authorList>
    </citation>
    <scope>NUCLEOTIDE SEQUENCE</scope>
    <source>
        <strain evidence="1">ZJU_SS_LIU_2023</strain>
    </source>
</reference>
<name>A0ACC2NKW3_9HYME</name>
<protein>
    <submittedName>
        <fullName evidence="1">Uncharacterized protein</fullName>
    </submittedName>
</protein>
<comment type="caution">
    <text evidence="1">The sequence shown here is derived from an EMBL/GenBank/DDBJ whole genome shotgun (WGS) entry which is preliminary data.</text>
</comment>
<evidence type="ECO:0000313" key="2">
    <source>
        <dbReference type="Proteomes" id="UP001239111"/>
    </source>
</evidence>
<gene>
    <name evidence="1" type="ORF">QAD02_001459</name>
</gene>
<proteinExistence type="predicted"/>
<dbReference type="EMBL" id="CM056743">
    <property type="protein sequence ID" value="KAJ8670200.1"/>
    <property type="molecule type" value="Genomic_DNA"/>
</dbReference>
<sequence length="535" mass="61900">MKQYKLREKYPNKPTTVAVSDYVLVSCANTNNRKDRRVRGVFMRENSFYYPHATLGYTEKATNDSKFLQYLPLVVGMQYYYELQWEKLVYELVSINLADESKISHSDTVTLRKIDTNEIIVVPRSLNCSGVMHEEHKAFLLSGYEDKTYSFEADGNVVNFPISPKITYTAYKVQGETIDGPINMILNHADYDTLYVIMSRVKSKRSIECLDFPQKELFLLSVVTNFDELETCKSVNLDSILKKLFSVAFRNEEFVVHRACRSKPLREITFNKLIEFASEPIGSKRSQLFAELRFLVKKYFHSSPLRIEPWLLSRMSELTKDDKYRSFEISKRDGKDQNCCTLDLISAMNRDLLRCMVLSHPAELHVWIRFALLYDIVSPTISVLSLEDKFLTINRKSAPSVITAPNCVSKNLYSVQWGTKDYDSLREYVSYAKDIEYDPVLPDTTKTYVGREEFDLSHCIAFDRNLAFRIADETDKRADYTNAEKMDLLKELLLVKTIGFSHSVERDKSKSHEKLTTKRSGLSNLIGCTKKPKRV</sequence>
<accession>A0ACC2NKW3</accession>
<evidence type="ECO:0000313" key="1">
    <source>
        <dbReference type="EMBL" id="KAJ8670200.1"/>
    </source>
</evidence>
<organism evidence="1 2">
    <name type="scientific">Eretmocerus hayati</name>
    <dbReference type="NCBI Taxonomy" id="131215"/>
    <lineage>
        <taxon>Eukaryota</taxon>
        <taxon>Metazoa</taxon>
        <taxon>Ecdysozoa</taxon>
        <taxon>Arthropoda</taxon>
        <taxon>Hexapoda</taxon>
        <taxon>Insecta</taxon>
        <taxon>Pterygota</taxon>
        <taxon>Neoptera</taxon>
        <taxon>Endopterygota</taxon>
        <taxon>Hymenoptera</taxon>
        <taxon>Apocrita</taxon>
        <taxon>Proctotrupomorpha</taxon>
        <taxon>Chalcidoidea</taxon>
        <taxon>Aphelinidae</taxon>
        <taxon>Aphelininae</taxon>
        <taxon>Eretmocerus</taxon>
    </lineage>
</organism>